<evidence type="ECO:0000313" key="1">
    <source>
        <dbReference type="EMBL" id="MBF8189786.1"/>
    </source>
</evidence>
<evidence type="ECO:0000313" key="2">
    <source>
        <dbReference type="Proteomes" id="UP000605361"/>
    </source>
</evidence>
<reference evidence="1" key="1">
    <citation type="submission" date="2020-11" db="EMBL/GenBank/DDBJ databases">
        <title>Whole-genome analyses of Nonomuraea sp. K274.</title>
        <authorList>
            <person name="Veyisoglu A."/>
        </authorList>
    </citation>
    <scope>NUCLEOTIDE SEQUENCE</scope>
    <source>
        <strain evidence="1">K274</strain>
    </source>
</reference>
<protein>
    <submittedName>
        <fullName evidence="1">Uncharacterized protein</fullName>
    </submittedName>
</protein>
<comment type="caution">
    <text evidence="1">The sequence shown here is derived from an EMBL/GenBank/DDBJ whole genome shotgun (WGS) entry which is preliminary data.</text>
</comment>
<dbReference type="AlphaFoldDB" id="A0A931F349"/>
<proteinExistence type="predicted"/>
<dbReference type="RefSeq" id="WP_195898717.1">
    <property type="nucleotide sequence ID" value="NZ_JADOGI010000101.1"/>
</dbReference>
<dbReference type="InterPro" id="IPR008949">
    <property type="entry name" value="Isoprenoid_synthase_dom_sf"/>
</dbReference>
<keyword evidence="2" id="KW-1185">Reference proteome</keyword>
<dbReference type="Proteomes" id="UP000605361">
    <property type="component" value="Unassembled WGS sequence"/>
</dbReference>
<dbReference type="SUPFAM" id="SSF48576">
    <property type="entry name" value="Terpenoid synthases"/>
    <property type="match status" value="1"/>
</dbReference>
<organism evidence="1 2">
    <name type="scientific">Nonomuraea cypriaca</name>
    <dbReference type="NCBI Taxonomy" id="1187855"/>
    <lineage>
        <taxon>Bacteria</taxon>
        <taxon>Bacillati</taxon>
        <taxon>Actinomycetota</taxon>
        <taxon>Actinomycetes</taxon>
        <taxon>Streptosporangiales</taxon>
        <taxon>Streptosporangiaceae</taxon>
        <taxon>Nonomuraea</taxon>
    </lineage>
</organism>
<gene>
    <name evidence="1" type="ORF">ITP53_29455</name>
</gene>
<dbReference type="EMBL" id="JADOGI010000101">
    <property type="protein sequence ID" value="MBF8189786.1"/>
    <property type="molecule type" value="Genomic_DNA"/>
</dbReference>
<sequence length="142" mass="15997">MNDAVSAERESRRHGEKSNLVLFLSARDGLTHDQALAEVARRRRRAVERCQDAEAQLRELWPVCRRRECTMPSRPANVPYVPDKIIGLRSAGRGQQPQITIAPDGEASLCEKDRITDRRCAAATVRRDIREAISMHAVRAAL</sequence>
<accession>A0A931F349</accession>
<dbReference type="Gene3D" id="1.10.600.10">
    <property type="entry name" value="Farnesyl Diphosphate Synthase"/>
    <property type="match status" value="1"/>
</dbReference>
<name>A0A931F349_9ACTN</name>